<feature type="domain" description="Response regulatory" evidence="3">
    <location>
        <begin position="3"/>
        <end position="116"/>
    </location>
</feature>
<dbReference type="SMART" id="SM00448">
    <property type="entry name" value="REC"/>
    <property type="match status" value="1"/>
</dbReference>
<feature type="modified residue" description="4-aspartylphosphate" evidence="2">
    <location>
        <position position="52"/>
    </location>
</feature>
<evidence type="ECO:0000313" key="4">
    <source>
        <dbReference type="EMBL" id="MBI4726492.1"/>
    </source>
</evidence>
<dbReference type="PANTHER" id="PTHR44591">
    <property type="entry name" value="STRESS RESPONSE REGULATOR PROTEIN 1"/>
    <property type="match status" value="1"/>
</dbReference>
<dbReference type="Pfam" id="PF00072">
    <property type="entry name" value="Response_reg"/>
    <property type="match status" value="1"/>
</dbReference>
<keyword evidence="1 2" id="KW-0597">Phosphoprotein</keyword>
<dbReference type="AlphaFoldDB" id="A0A933IAX1"/>
<dbReference type="InterPro" id="IPR050595">
    <property type="entry name" value="Bact_response_regulator"/>
</dbReference>
<gene>
    <name evidence="4" type="ORF">HY768_04595</name>
</gene>
<evidence type="ECO:0000313" key="5">
    <source>
        <dbReference type="Proteomes" id="UP000736328"/>
    </source>
</evidence>
<reference evidence="4" key="1">
    <citation type="submission" date="2020-07" db="EMBL/GenBank/DDBJ databases">
        <title>Huge and variable diversity of episymbiotic CPR bacteria and DPANN archaea in groundwater ecosystems.</title>
        <authorList>
            <person name="He C.Y."/>
            <person name="Keren R."/>
            <person name="Whittaker M."/>
            <person name="Farag I.F."/>
            <person name="Doudna J."/>
            <person name="Cate J.H.D."/>
            <person name="Banfield J.F."/>
        </authorList>
    </citation>
    <scope>NUCLEOTIDE SEQUENCE</scope>
    <source>
        <strain evidence="4">NC_groundwater_1520_Pr4_B-0.1um_53_5</strain>
    </source>
</reference>
<dbReference type="Proteomes" id="UP000736328">
    <property type="component" value="Unassembled WGS sequence"/>
</dbReference>
<proteinExistence type="predicted"/>
<organism evidence="4 5">
    <name type="scientific">candidate division TA06 bacterium</name>
    <dbReference type="NCBI Taxonomy" id="2250710"/>
    <lineage>
        <taxon>Bacteria</taxon>
        <taxon>Bacteria division TA06</taxon>
    </lineage>
</organism>
<dbReference type="InterPro" id="IPR011006">
    <property type="entry name" value="CheY-like_superfamily"/>
</dbReference>
<evidence type="ECO:0000256" key="1">
    <source>
        <dbReference type="ARBA" id="ARBA00022553"/>
    </source>
</evidence>
<accession>A0A933IAX1</accession>
<dbReference type="PROSITE" id="PS50110">
    <property type="entry name" value="RESPONSE_REGULATORY"/>
    <property type="match status" value="1"/>
</dbReference>
<dbReference type="InterPro" id="IPR001789">
    <property type="entry name" value="Sig_transdc_resp-reg_receiver"/>
</dbReference>
<evidence type="ECO:0000256" key="2">
    <source>
        <dbReference type="PROSITE-ProRule" id="PRU00169"/>
    </source>
</evidence>
<evidence type="ECO:0000259" key="3">
    <source>
        <dbReference type="PROSITE" id="PS50110"/>
    </source>
</evidence>
<dbReference type="EMBL" id="JACQXR010000056">
    <property type="protein sequence ID" value="MBI4726492.1"/>
    <property type="molecule type" value="Genomic_DNA"/>
</dbReference>
<name>A0A933IAX1_UNCT6</name>
<protein>
    <submittedName>
        <fullName evidence="4">Response regulator</fullName>
    </submittedName>
</protein>
<dbReference type="Gene3D" id="3.40.50.2300">
    <property type="match status" value="1"/>
</dbReference>
<comment type="caution">
    <text evidence="4">The sequence shown here is derived from an EMBL/GenBank/DDBJ whole genome shotgun (WGS) entry which is preliminary data.</text>
</comment>
<dbReference type="PANTHER" id="PTHR44591:SF18">
    <property type="entry name" value="REGULATORY PROTEIN"/>
    <property type="match status" value="1"/>
</dbReference>
<sequence>MPKILIIDDEEDIRLLYRKELESNGYQAVAASTEDQAKEMFRLGGIDLVILDIKMTTNDGGIDLLRWIRETESVMPIILNSAYPHYKADFGTWLANEYLVKSGDLKELTATVAKLLKQKGLP</sequence>
<dbReference type="SUPFAM" id="SSF52172">
    <property type="entry name" value="CheY-like"/>
    <property type="match status" value="1"/>
</dbReference>
<dbReference type="GO" id="GO:0000160">
    <property type="term" value="P:phosphorelay signal transduction system"/>
    <property type="evidence" value="ECO:0007669"/>
    <property type="project" value="InterPro"/>
</dbReference>